<organism evidence="3 4">
    <name type="scientific">Rossellomorea aquimaris</name>
    <dbReference type="NCBI Taxonomy" id="189382"/>
    <lineage>
        <taxon>Bacteria</taxon>
        <taxon>Bacillati</taxon>
        <taxon>Bacillota</taxon>
        <taxon>Bacilli</taxon>
        <taxon>Bacillales</taxon>
        <taxon>Bacillaceae</taxon>
        <taxon>Rossellomorea</taxon>
    </lineage>
</organism>
<reference evidence="3 4" key="1">
    <citation type="submission" date="2019-08" db="EMBL/GenBank/DDBJ databases">
        <title>Bacillus genomes from the desert of Cuatro Cienegas, Coahuila.</title>
        <authorList>
            <person name="Olmedo-Alvarez G."/>
        </authorList>
    </citation>
    <scope>NUCLEOTIDE SEQUENCE [LARGE SCALE GENOMIC DNA]</scope>
    <source>
        <strain evidence="3 4">CH87b_3T</strain>
    </source>
</reference>
<comment type="caution">
    <text evidence="3">The sequence shown here is derived from an EMBL/GenBank/DDBJ whole genome shotgun (WGS) entry which is preliminary data.</text>
</comment>
<name>A0A5D4TVJ0_9BACI</name>
<dbReference type="GO" id="GO:0016126">
    <property type="term" value="P:sterol biosynthetic process"/>
    <property type="evidence" value="ECO:0007669"/>
    <property type="project" value="TreeGrafter"/>
</dbReference>
<dbReference type="OrthoDB" id="43862at2"/>
<dbReference type="InterPro" id="IPR013216">
    <property type="entry name" value="Methyltransf_11"/>
</dbReference>
<dbReference type="Pfam" id="PF08241">
    <property type="entry name" value="Methyltransf_11"/>
    <property type="match status" value="1"/>
</dbReference>
<dbReference type="PANTHER" id="PTHR44068">
    <property type="entry name" value="ZGC:194242"/>
    <property type="match status" value="1"/>
</dbReference>
<accession>A0A5D4TVJ0</accession>
<dbReference type="GO" id="GO:0003838">
    <property type="term" value="F:sterol 24-C-methyltransferase activity"/>
    <property type="evidence" value="ECO:0007669"/>
    <property type="project" value="TreeGrafter"/>
</dbReference>
<protein>
    <submittedName>
        <fullName evidence="3">Class I SAM-dependent methyltransferase</fullName>
    </submittedName>
</protein>
<keyword evidence="3" id="KW-0489">Methyltransferase</keyword>
<dbReference type="PANTHER" id="PTHR44068:SF1">
    <property type="entry name" value="HYPOTHETICAL LOC100005854"/>
    <property type="match status" value="1"/>
</dbReference>
<dbReference type="Gene3D" id="3.40.50.150">
    <property type="entry name" value="Vaccinia Virus protein VP39"/>
    <property type="match status" value="1"/>
</dbReference>
<evidence type="ECO:0000259" key="2">
    <source>
        <dbReference type="Pfam" id="PF08241"/>
    </source>
</evidence>
<proteinExistence type="predicted"/>
<dbReference type="CDD" id="cd02440">
    <property type="entry name" value="AdoMet_MTases"/>
    <property type="match status" value="1"/>
</dbReference>
<dbReference type="SUPFAM" id="SSF53335">
    <property type="entry name" value="S-adenosyl-L-methionine-dependent methyltransferases"/>
    <property type="match status" value="1"/>
</dbReference>
<evidence type="ECO:0000256" key="1">
    <source>
        <dbReference type="ARBA" id="ARBA00022679"/>
    </source>
</evidence>
<dbReference type="AlphaFoldDB" id="A0A5D4TVJ0"/>
<evidence type="ECO:0000313" key="3">
    <source>
        <dbReference type="EMBL" id="TYS84647.1"/>
    </source>
</evidence>
<dbReference type="GO" id="GO:0032259">
    <property type="term" value="P:methylation"/>
    <property type="evidence" value="ECO:0007669"/>
    <property type="project" value="UniProtKB-KW"/>
</dbReference>
<keyword evidence="1 3" id="KW-0808">Transferase</keyword>
<evidence type="ECO:0000313" key="4">
    <source>
        <dbReference type="Proteomes" id="UP000324269"/>
    </source>
</evidence>
<dbReference type="InterPro" id="IPR050447">
    <property type="entry name" value="Erg6_SMT_methyltransf"/>
</dbReference>
<dbReference type="Proteomes" id="UP000324269">
    <property type="component" value="Unassembled WGS sequence"/>
</dbReference>
<gene>
    <name evidence="3" type="ORF">FZC85_14865</name>
</gene>
<dbReference type="InterPro" id="IPR029063">
    <property type="entry name" value="SAM-dependent_MTases_sf"/>
</dbReference>
<sequence length="210" mass="23910">MMKKRIIDLVNEQYKAPKGLLGVYFGEKMVRQHKIETLWTLELLKLQDNDYVLELGCGAGYAVKRVLRDSNVKKVVGFDLSQTALASARFRNRANIYNSRAKFVLGNVNSLPFQDGMYSKVYSIQSVYFWESIHDSINEIYRVLKPGGSLIITLSDGKNGIPWMNIRRMLLEDLIPNMKIRGFKNIELLEGPTSRGYNSVAIVGDKQISL</sequence>
<dbReference type="EMBL" id="VTEZ01000004">
    <property type="protein sequence ID" value="TYS84647.1"/>
    <property type="molecule type" value="Genomic_DNA"/>
</dbReference>
<feature type="domain" description="Methyltransferase type 11" evidence="2">
    <location>
        <begin position="53"/>
        <end position="152"/>
    </location>
</feature>